<proteinExistence type="predicted"/>
<accession>A0A942X744</accession>
<dbReference type="AlphaFoldDB" id="A0A942X744"/>
<feature type="transmembrane region" description="Helical" evidence="2">
    <location>
        <begin position="169"/>
        <end position="193"/>
    </location>
</feature>
<feature type="transmembrane region" description="Helical" evidence="2">
    <location>
        <begin position="214"/>
        <end position="244"/>
    </location>
</feature>
<evidence type="ECO:0008006" key="5">
    <source>
        <dbReference type="Google" id="ProtNLM"/>
    </source>
</evidence>
<organism evidence="3 4">
    <name type="scientific">Streptococcus mitis</name>
    <dbReference type="NCBI Taxonomy" id="28037"/>
    <lineage>
        <taxon>Bacteria</taxon>
        <taxon>Bacillati</taxon>
        <taxon>Bacillota</taxon>
        <taxon>Bacilli</taxon>
        <taxon>Lactobacillales</taxon>
        <taxon>Streptococcaceae</taxon>
        <taxon>Streptococcus</taxon>
        <taxon>Streptococcus mitis group</taxon>
    </lineage>
</organism>
<evidence type="ECO:0000313" key="4">
    <source>
        <dbReference type="Proteomes" id="UP000759590"/>
    </source>
</evidence>
<keyword evidence="2" id="KW-0472">Membrane</keyword>
<feature type="transmembrane region" description="Helical" evidence="2">
    <location>
        <begin position="358"/>
        <end position="379"/>
    </location>
</feature>
<evidence type="ECO:0000256" key="2">
    <source>
        <dbReference type="SAM" id="Phobius"/>
    </source>
</evidence>
<reference evidence="3" key="1">
    <citation type="submission" date="2021-02" db="EMBL/GenBank/DDBJ databases">
        <title>Infant gut strain persistence is associated with maternal origin, phylogeny, and functional potential including surface adhesion and iron acquisition.</title>
        <authorList>
            <person name="Lou Y.C."/>
        </authorList>
    </citation>
    <scope>NUCLEOTIDE SEQUENCE</scope>
    <source>
        <strain evidence="3">L3_114_025G1_dasL3_114_025G1_concoct_29</strain>
    </source>
</reference>
<feature type="coiled-coil region" evidence="1">
    <location>
        <begin position="46"/>
        <end position="73"/>
    </location>
</feature>
<feature type="transmembrane region" description="Helical" evidence="2">
    <location>
        <begin position="304"/>
        <end position="322"/>
    </location>
</feature>
<keyword evidence="1" id="KW-0175">Coiled coil</keyword>
<evidence type="ECO:0000313" key="3">
    <source>
        <dbReference type="EMBL" id="MBS4947173.1"/>
    </source>
</evidence>
<name>A0A942X744_STRMT</name>
<comment type="caution">
    <text evidence="3">The sequence shown here is derived from an EMBL/GenBank/DDBJ whole genome shotgun (WGS) entry which is preliminary data.</text>
</comment>
<protein>
    <recommendedName>
        <fullName evidence="5">ABC-2 family transporter protein</fullName>
    </recommendedName>
</protein>
<dbReference type="RefSeq" id="WP_261029376.1">
    <property type="nucleotide sequence ID" value="NZ_JASHAX010000001.1"/>
</dbReference>
<keyword evidence="2" id="KW-0812">Transmembrane</keyword>
<gene>
    <name evidence="3" type="ORF">KHZ51_00420</name>
</gene>
<dbReference type="EMBL" id="JAGZLW010000001">
    <property type="protein sequence ID" value="MBS4947173.1"/>
    <property type="molecule type" value="Genomic_DNA"/>
</dbReference>
<sequence length="394" mass="45198">MKDVSLFLLKKVFKSRLNWIILALFVSGLGVTFYFNSQTANSVSLESELETRLVKDERVINEYEEKLSQISDTSSEEYQFAKENLDSQKNLLTQKTEILALLKEGRWKEAYYLQWQDVEKSYEILSKEPTASSDLKMAVDRERKIYQALYPLNIKAHNLVYPTYGIDQIVWILEAIIPRLFVVAIIFMLTQLFAERYQNHLDTAQLYPFSKVAFAMSSLGVGVSYVTVLFIGISGFSFLVGSLISGFGQLDYPYPIYSLTNQEVTIGKIQDVLFPGLFLAFLAVIVIVEVVYLITYFFKQKMPVLFLSLIGIVGLLFGIQTIQPLQRIAHLIPFTYLRSVEILSGRLPKQIDNVNLNWSMGMVLLPCLIILLLVGILFIERWGSSQKKEFFNRF</sequence>
<evidence type="ECO:0000256" key="1">
    <source>
        <dbReference type="SAM" id="Coils"/>
    </source>
</evidence>
<feature type="transmembrane region" description="Helical" evidence="2">
    <location>
        <begin position="277"/>
        <end position="297"/>
    </location>
</feature>
<feature type="transmembrane region" description="Helical" evidence="2">
    <location>
        <begin position="17"/>
        <end position="35"/>
    </location>
</feature>
<dbReference type="Proteomes" id="UP000759590">
    <property type="component" value="Unassembled WGS sequence"/>
</dbReference>
<keyword evidence="2" id="KW-1133">Transmembrane helix</keyword>